<dbReference type="InterPro" id="IPR000683">
    <property type="entry name" value="Gfo/Idh/MocA-like_OxRdtase_N"/>
</dbReference>
<comment type="caution">
    <text evidence="3">The sequence shown here is derived from an EMBL/GenBank/DDBJ whole genome shotgun (WGS) entry which is preliminary data.</text>
</comment>
<dbReference type="Proteomes" id="UP000243978">
    <property type="component" value="Unassembled WGS sequence"/>
</dbReference>
<accession>A0A2T6BHG7</accession>
<keyword evidence="4" id="KW-1185">Reference proteome</keyword>
<evidence type="ECO:0000259" key="2">
    <source>
        <dbReference type="Pfam" id="PF22725"/>
    </source>
</evidence>
<organism evidence="3 4">
    <name type="scientific">Litoreibacter ponti</name>
    <dbReference type="NCBI Taxonomy" id="1510457"/>
    <lineage>
        <taxon>Bacteria</taxon>
        <taxon>Pseudomonadati</taxon>
        <taxon>Pseudomonadota</taxon>
        <taxon>Alphaproteobacteria</taxon>
        <taxon>Rhodobacterales</taxon>
        <taxon>Roseobacteraceae</taxon>
        <taxon>Litoreibacter</taxon>
    </lineage>
</organism>
<dbReference type="PANTHER" id="PTHR43708">
    <property type="entry name" value="CONSERVED EXPRESSED OXIDOREDUCTASE (EUROFUNG)"/>
    <property type="match status" value="1"/>
</dbReference>
<dbReference type="PANTHER" id="PTHR43708:SF8">
    <property type="entry name" value="OXIDOREDUCTASE"/>
    <property type="match status" value="1"/>
</dbReference>
<evidence type="ECO:0000313" key="4">
    <source>
        <dbReference type="Proteomes" id="UP000243978"/>
    </source>
</evidence>
<dbReference type="SUPFAM" id="SSF51735">
    <property type="entry name" value="NAD(P)-binding Rossmann-fold domains"/>
    <property type="match status" value="1"/>
</dbReference>
<dbReference type="GO" id="GO:0000166">
    <property type="term" value="F:nucleotide binding"/>
    <property type="evidence" value="ECO:0007669"/>
    <property type="project" value="InterPro"/>
</dbReference>
<dbReference type="AlphaFoldDB" id="A0A2T6BHG7"/>
<dbReference type="InterPro" id="IPR036291">
    <property type="entry name" value="NAD(P)-bd_dom_sf"/>
</dbReference>
<feature type="domain" description="GFO/IDH/MocA-like oxidoreductase" evidence="2">
    <location>
        <begin position="124"/>
        <end position="233"/>
    </location>
</feature>
<dbReference type="SUPFAM" id="SSF55347">
    <property type="entry name" value="Glyceraldehyde-3-phosphate dehydrogenase-like, C-terminal domain"/>
    <property type="match status" value="1"/>
</dbReference>
<reference evidence="3 4" key="1">
    <citation type="submission" date="2018-04" db="EMBL/GenBank/DDBJ databases">
        <title>Genomic Encyclopedia of Archaeal and Bacterial Type Strains, Phase II (KMG-II): from individual species to whole genera.</title>
        <authorList>
            <person name="Goeker M."/>
        </authorList>
    </citation>
    <scope>NUCLEOTIDE SEQUENCE [LARGE SCALE GENOMIC DNA]</scope>
    <source>
        <strain evidence="3 4">DSM 100977</strain>
    </source>
</reference>
<sequence>MKVACLGAGYFAAFHYDAWRRNSGVELVGSCDMDLVRAEATDLPAFQSLDEMLERTRPDILDIITPPPTHAEAIMTALDAGVTAIICQKPFCTSLDEARRVTDAAKKAGIPLIIHENFRFQPWYRAIKYLMDDGAIGTPHQGTFRLRTGDGQGPDAYLDRQPYFQTMPRLLIHETGVHWIDTFRYLFGRPVAVYADLRRMNPAIAGEDAGHVLFEFEDGTRAMFDGNRLLDHSAQNHRLTLGEGLFEGTGGTLTLSGAGTVELRQFGTRDMTRVLPPQLWRGFGGDCVFALQNHVVEALEVGAPFENKAEDYLIVREVEDAIYRSAETRQRVEV</sequence>
<dbReference type="EMBL" id="QBKS01000001">
    <property type="protein sequence ID" value="PTX55505.1"/>
    <property type="molecule type" value="Genomic_DNA"/>
</dbReference>
<dbReference type="OrthoDB" id="9792935at2"/>
<dbReference type="Gene3D" id="3.30.360.10">
    <property type="entry name" value="Dihydrodipicolinate Reductase, domain 2"/>
    <property type="match status" value="1"/>
</dbReference>
<name>A0A2T6BHG7_9RHOB</name>
<dbReference type="Pfam" id="PF01408">
    <property type="entry name" value="GFO_IDH_MocA"/>
    <property type="match status" value="1"/>
</dbReference>
<gene>
    <name evidence="3" type="ORF">C8N43_0144</name>
</gene>
<feature type="domain" description="Gfo/Idh/MocA-like oxidoreductase N-terminal" evidence="1">
    <location>
        <begin position="1"/>
        <end position="111"/>
    </location>
</feature>
<dbReference type="Pfam" id="PF22725">
    <property type="entry name" value="GFO_IDH_MocA_C3"/>
    <property type="match status" value="1"/>
</dbReference>
<dbReference type="Gene3D" id="3.40.50.720">
    <property type="entry name" value="NAD(P)-binding Rossmann-like Domain"/>
    <property type="match status" value="1"/>
</dbReference>
<proteinExistence type="predicted"/>
<evidence type="ECO:0000259" key="1">
    <source>
        <dbReference type="Pfam" id="PF01408"/>
    </source>
</evidence>
<dbReference type="InterPro" id="IPR055170">
    <property type="entry name" value="GFO_IDH_MocA-like_dom"/>
</dbReference>
<evidence type="ECO:0000313" key="3">
    <source>
        <dbReference type="EMBL" id="PTX55505.1"/>
    </source>
</evidence>
<protein>
    <submittedName>
        <fullName evidence="3">Putative dehydrogenase</fullName>
    </submittedName>
</protein>
<dbReference type="InterPro" id="IPR051317">
    <property type="entry name" value="Gfo/Idh/MocA_oxidoreduct"/>
</dbReference>
<dbReference type="RefSeq" id="WP_107843791.1">
    <property type="nucleotide sequence ID" value="NZ_QBKS01000001.1"/>
</dbReference>